<evidence type="ECO:0000256" key="2">
    <source>
        <dbReference type="SAM" id="Phobius"/>
    </source>
</evidence>
<dbReference type="PANTHER" id="PTHR37544:SF3">
    <property type="entry name" value="SPRAY"/>
    <property type="match status" value="1"/>
</dbReference>
<evidence type="ECO:0000256" key="1">
    <source>
        <dbReference type="SAM" id="MobiDB-lite"/>
    </source>
</evidence>
<sequence>MRYTAIFNKTTGARRRVSPEWVPPMLRPVALVSLAVFSFALIAALEILRHYTVAQVLSPNNGGILFSARYLPTLAFIALGYIVKGVASDLKKITPWANMSGRWASGSHTVLLDYISALEIVAVFSAMRRKDWAVFIGLVCTFICGALVPLANTLAYVDLFAPRNITAKFTQTSAFRFDNSPLVMTNGSLTIPWNTTGTEPYARAISGRLGGAPRTLWTAGNYVFDQFSVPSVPNATATTEVNSIVAGIDCQRLRYTPRPILDIVELNLEASPDDLEAAGCNVALELEAFASPEPEESSYPSAWLNITQCSDGGDGGDRDTRILATYLSLPSRRPNGTLYYDSSSVTGLICSPRFTSQRARLSVNSTNSEITAFEVSSEPQTLDIKTSTEALWIYLQNPLDSEIQEMFGRAQLVGSKGVYNPNTRPVANMANITSAIGFGPVRRDTFMQVALQGHPENAPIGQDVFQGEVTEFAGKVWAEVISFLARSEASNELPGSIAVTDERILLRAPVVRTCQALLALLGIVAIICALRGRPKTVLEQDPGSLAAAGVMLSASDVAVEREMAKHALSSTQSMTASLRSTRFMLRQRNAGQQPGVTLDLGRGSTGQDPEERVVDMNGYHPASKDPDAETRVAKGADLGGWRPLPLRLVSKVALEVAAAVVMIGLGIMLWQSDKHNGLCVDTPVSSAALPLSTSAILVLFGYCFAGVDAAAQAQAPFNVLRKRPNSHTIFTDDLTLLGRLSGLGSGWMNITLFASAASYILIIPAMKLVAAGLFSPINTQVVDTVSVQMDTSLTTHLQNMHLEQQSANHSIDRTPVIKQACDFAEWETNPVFNLRSRPGIVGNLVLDNLTTVVGTKNDISDGVVEARVPAIAVDIQCEPIPSSDFNVSLSLYGDHLQGIHFAWACTTERCYRPQSFPSGFFAQTGFSAEIPSYSGAVSLNIQNESSLETDGIRASESVYSMYIADLTSLGGSIHSFRNMTPLPYSADDNTTVWATPDTLNVTIPPVVAAHCRRNLTIVDVNATFTRPTAVAIETGAHLLPWRPVSVDSNSIQYVRPYPDFQPEYFQPPRVEFGPYGQVYVNNLIDGKLWSNSLWPSRGSSRNFYELLAADAQHRAGNLSRLLTPAGLADSAARMYTAYCTQILSELRTFASDDISLTPSTNQTQTVPARLVHSQLRVHQDAKTTYILLALLCTIACFALLVFCRFPGAAVLPKEPGSIASRFSLLADSTLVRRLRQEKVSDVNEMRKWREPTALGWWRDSDSPLTLSDTPGGYLSSTSTLTSTWRWGVDIGQHVLLQSWKDAPHCPPSPPGTSARSPSPSPSQSSTRNSLGSTPISSL</sequence>
<dbReference type="Pfam" id="PF11915">
    <property type="entry name" value="DUF3433"/>
    <property type="match status" value="1"/>
</dbReference>
<feature type="transmembrane region" description="Helical" evidence="2">
    <location>
        <begin position="1185"/>
        <end position="1203"/>
    </location>
</feature>
<feature type="transmembrane region" description="Helical" evidence="2">
    <location>
        <begin position="510"/>
        <end position="530"/>
    </location>
</feature>
<reference evidence="4" key="1">
    <citation type="journal article" date="2017" name="Genome Biol.">
        <title>Comparative genomics reveals high biological diversity and specific adaptations in the industrially and medically important fungal genus Aspergillus.</title>
        <authorList>
            <person name="de Vries R.P."/>
            <person name="Riley R."/>
            <person name="Wiebenga A."/>
            <person name="Aguilar-Osorio G."/>
            <person name="Amillis S."/>
            <person name="Uchima C.A."/>
            <person name="Anderluh G."/>
            <person name="Asadollahi M."/>
            <person name="Askin M."/>
            <person name="Barry K."/>
            <person name="Battaglia E."/>
            <person name="Bayram O."/>
            <person name="Benocci T."/>
            <person name="Braus-Stromeyer S.A."/>
            <person name="Caldana C."/>
            <person name="Canovas D."/>
            <person name="Cerqueira G.C."/>
            <person name="Chen F."/>
            <person name="Chen W."/>
            <person name="Choi C."/>
            <person name="Clum A."/>
            <person name="Dos Santos R.A."/>
            <person name="Damasio A.R."/>
            <person name="Diallinas G."/>
            <person name="Emri T."/>
            <person name="Fekete E."/>
            <person name="Flipphi M."/>
            <person name="Freyberg S."/>
            <person name="Gallo A."/>
            <person name="Gournas C."/>
            <person name="Habgood R."/>
            <person name="Hainaut M."/>
            <person name="Harispe M.L."/>
            <person name="Henrissat B."/>
            <person name="Hilden K.S."/>
            <person name="Hope R."/>
            <person name="Hossain A."/>
            <person name="Karabika E."/>
            <person name="Karaffa L."/>
            <person name="Karanyi Z."/>
            <person name="Krasevec N."/>
            <person name="Kuo A."/>
            <person name="Kusch H."/>
            <person name="LaButti K."/>
            <person name="Lagendijk E.L."/>
            <person name="Lapidus A."/>
            <person name="Levasseur A."/>
            <person name="Lindquist E."/>
            <person name="Lipzen A."/>
            <person name="Logrieco A.F."/>
            <person name="MacCabe A."/>
            <person name="Maekelae M.R."/>
            <person name="Malavazi I."/>
            <person name="Melin P."/>
            <person name="Meyer V."/>
            <person name="Mielnichuk N."/>
            <person name="Miskei M."/>
            <person name="Molnar A.P."/>
            <person name="Mule G."/>
            <person name="Ngan C.Y."/>
            <person name="Orejas M."/>
            <person name="Orosz E."/>
            <person name="Ouedraogo J.P."/>
            <person name="Overkamp K.M."/>
            <person name="Park H.-S."/>
            <person name="Perrone G."/>
            <person name="Piumi F."/>
            <person name="Punt P.J."/>
            <person name="Ram A.F."/>
            <person name="Ramon A."/>
            <person name="Rauscher S."/>
            <person name="Record E."/>
            <person name="Riano-Pachon D.M."/>
            <person name="Robert V."/>
            <person name="Roehrig J."/>
            <person name="Ruller R."/>
            <person name="Salamov A."/>
            <person name="Salih N.S."/>
            <person name="Samson R.A."/>
            <person name="Sandor E."/>
            <person name="Sanguinetti M."/>
            <person name="Schuetze T."/>
            <person name="Sepcic K."/>
            <person name="Shelest E."/>
            <person name="Sherlock G."/>
            <person name="Sophianopoulou V."/>
            <person name="Squina F.M."/>
            <person name="Sun H."/>
            <person name="Susca A."/>
            <person name="Todd R.B."/>
            <person name="Tsang A."/>
            <person name="Unkles S.E."/>
            <person name="van de Wiele N."/>
            <person name="van Rossen-Uffink D."/>
            <person name="Oliveira J.V."/>
            <person name="Vesth T.C."/>
            <person name="Visser J."/>
            <person name="Yu J.-H."/>
            <person name="Zhou M."/>
            <person name="Andersen M.R."/>
            <person name="Archer D.B."/>
            <person name="Baker S.E."/>
            <person name="Benoit I."/>
            <person name="Brakhage A.A."/>
            <person name="Braus G.H."/>
            <person name="Fischer R."/>
            <person name="Frisvad J.C."/>
            <person name="Goldman G.H."/>
            <person name="Houbraken J."/>
            <person name="Oakley B."/>
            <person name="Pocsi I."/>
            <person name="Scazzocchio C."/>
            <person name="Seiboth B."/>
            <person name="vanKuyk P.A."/>
            <person name="Wortman J."/>
            <person name="Dyer P.S."/>
            <person name="Grigoriev I.V."/>
        </authorList>
    </citation>
    <scope>NUCLEOTIDE SEQUENCE [LARGE SCALE GENOMIC DNA]</scope>
    <source>
        <strain evidence="4">CBS 593.65</strain>
    </source>
</reference>
<feature type="transmembrane region" description="Helical" evidence="2">
    <location>
        <begin position="29"/>
        <end position="51"/>
    </location>
</feature>
<dbReference type="RefSeq" id="XP_040700734.1">
    <property type="nucleotide sequence ID" value="XM_040849689.1"/>
</dbReference>
<keyword evidence="4" id="KW-1185">Reference proteome</keyword>
<gene>
    <name evidence="3" type="ORF">ASPSYDRAFT_59375</name>
</gene>
<keyword evidence="2" id="KW-1133">Transmembrane helix</keyword>
<feature type="transmembrane region" description="Helical" evidence="2">
    <location>
        <begin position="63"/>
        <end position="83"/>
    </location>
</feature>
<accession>A0A1L9TBW5</accession>
<proteinExistence type="predicted"/>
<dbReference type="InterPro" id="IPR021840">
    <property type="entry name" value="DUF3433"/>
</dbReference>
<feature type="transmembrane region" description="Helical" evidence="2">
    <location>
        <begin position="132"/>
        <end position="157"/>
    </location>
</feature>
<name>A0A1L9TBW5_9EURO</name>
<evidence type="ECO:0000313" key="3">
    <source>
        <dbReference type="EMBL" id="OJJ56928.1"/>
    </source>
</evidence>
<feature type="transmembrane region" description="Helical" evidence="2">
    <location>
        <begin position="103"/>
        <end position="125"/>
    </location>
</feature>
<feature type="transmembrane region" description="Helical" evidence="2">
    <location>
        <begin position="750"/>
        <end position="774"/>
    </location>
</feature>
<dbReference type="OrthoDB" id="5332281at2759"/>
<feature type="compositionally biased region" description="Low complexity" evidence="1">
    <location>
        <begin position="1311"/>
        <end position="1325"/>
    </location>
</feature>
<dbReference type="STRING" id="1036612.A0A1L9TBW5"/>
<protein>
    <submittedName>
        <fullName evidence="3">Uncharacterized protein</fullName>
    </submittedName>
</protein>
<keyword evidence="2" id="KW-0812">Transmembrane</keyword>
<dbReference type="PANTHER" id="PTHR37544">
    <property type="entry name" value="SPRAY-RELATED"/>
    <property type="match status" value="1"/>
</dbReference>
<keyword evidence="2" id="KW-0472">Membrane</keyword>
<evidence type="ECO:0000313" key="4">
    <source>
        <dbReference type="Proteomes" id="UP000184356"/>
    </source>
</evidence>
<feature type="transmembrane region" description="Helical" evidence="2">
    <location>
        <begin position="652"/>
        <end position="671"/>
    </location>
</feature>
<feature type="transmembrane region" description="Helical" evidence="2">
    <location>
        <begin position="691"/>
        <end position="711"/>
    </location>
</feature>
<dbReference type="GeneID" id="63765762"/>
<dbReference type="VEuPathDB" id="FungiDB:ASPSYDRAFT_59375"/>
<dbReference type="Proteomes" id="UP000184356">
    <property type="component" value="Unassembled WGS sequence"/>
</dbReference>
<organism evidence="3 4">
    <name type="scientific">Aspergillus sydowii CBS 593.65</name>
    <dbReference type="NCBI Taxonomy" id="1036612"/>
    <lineage>
        <taxon>Eukaryota</taxon>
        <taxon>Fungi</taxon>
        <taxon>Dikarya</taxon>
        <taxon>Ascomycota</taxon>
        <taxon>Pezizomycotina</taxon>
        <taxon>Eurotiomycetes</taxon>
        <taxon>Eurotiomycetidae</taxon>
        <taxon>Eurotiales</taxon>
        <taxon>Aspergillaceae</taxon>
        <taxon>Aspergillus</taxon>
        <taxon>Aspergillus subgen. Nidulantes</taxon>
    </lineage>
</organism>
<dbReference type="EMBL" id="KV878589">
    <property type="protein sequence ID" value="OJJ56928.1"/>
    <property type="molecule type" value="Genomic_DNA"/>
</dbReference>
<feature type="region of interest" description="Disordered" evidence="1">
    <location>
        <begin position="1300"/>
        <end position="1338"/>
    </location>
</feature>
<feature type="compositionally biased region" description="Polar residues" evidence="1">
    <location>
        <begin position="1326"/>
        <end position="1338"/>
    </location>
</feature>